<dbReference type="Pfam" id="PF00583">
    <property type="entry name" value="Acetyltransf_1"/>
    <property type="match status" value="1"/>
</dbReference>
<dbReference type="Gene3D" id="3.40.630.30">
    <property type="match status" value="1"/>
</dbReference>
<accession>A0A023CUW0</accession>
<dbReference type="InterPro" id="IPR016181">
    <property type="entry name" value="Acyl_CoA_acyltransferase"/>
</dbReference>
<evidence type="ECO:0000259" key="3">
    <source>
        <dbReference type="PROSITE" id="PS51186"/>
    </source>
</evidence>
<dbReference type="PANTHER" id="PTHR43877:SF2">
    <property type="entry name" value="AMINOALKYLPHOSPHONATE N-ACETYLTRANSFERASE-RELATED"/>
    <property type="match status" value="1"/>
</dbReference>
<dbReference type="PANTHER" id="PTHR43877">
    <property type="entry name" value="AMINOALKYLPHOSPHONATE N-ACETYLTRANSFERASE-RELATED-RELATED"/>
    <property type="match status" value="1"/>
</dbReference>
<evidence type="ECO:0000256" key="1">
    <source>
        <dbReference type="ARBA" id="ARBA00022679"/>
    </source>
</evidence>
<proteinExistence type="predicted"/>
<dbReference type="EMBL" id="AYZF01000017">
    <property type="protein sequence ID" value="KRN05577.1"/>
    <property type="molecule type" value="Genomic_DNA"/>
</dbReference>
<keyword evidence="2" id="KW-0012">Acyltransferase</keyword>
<name>A0A023CUW0_9LACO</name>
<dbReference type="RefSeq" id="WP_034987159.1">
    <property type="nucleotide sequence ID" value="NZ_AYZF01000017.1"/>
</dbReference>
<keyword evidence="1 4" id="KW-0808">Transferase</keyword>
<feature type="domain" description="N-acetyltransferase" evidence="3">
    <location>
        <begin position="10"/>
        <end position="147"/>
    </location>
</feature>
<dbReference type="OrthoDB" id="1821130at2"/>
<dbReference type="GO" id="GO:0016747">
    <property type="term" value="F:acyltransferase activity, transferring groups other than amino-acyl groups"/>
    <property type="evidence" value="ECO:0007669"/>
    <property type="project" value="InterPro"/>
</dbReference>
<dbReference type="PROSITE" id="PS51186">
    <property type="entry name" value="GNAT"/>
    <property type="match status" value="1"/>
</dbReference>
<dbReference type="PATRIC" id="fig|1423806.3.peg.2184"/>
<dbReference type="CDD" id="cd04301">
    <property type="entry name" value="NAT_SF"/>
    <property type="match status" value="1"/>
</dbReference>
<evidence type="ECO:0000313" key="5">
    <source>
        <dbReference type="Proteomes" id="UP000050961"/>
    </source>
</evidence>
<dbReference type="Proteomes" id="UP000050961">
    <property type="component" value="Unassembled WGS sequence"/>
</dbReference>
<dbReference type="InterPro" id="IPR000182">
    <property type="entry name" value="GNAT_dom"/>
</dbReference>
<dbReference type="InterPro" id="IPR050832">
    <property type="entry name" value="Bact_Acetyltransf"/>
</dbReference>
<dbReference type="STRING" id="1423806.FD15_GL002140"/>
<evidence type="ECO:0000313" key="4">
    <source>
        <dbReference type="EMBL" id="KRN05577.1"/>
    </source>
</evidence>
<dbReference type="AlphaFoldDB" id="A0A023CUW0"/>
<evidence type="ECO:0000256" key="2">
    <source>
        <dbReference type="ARBA" id="ARBA00023315"/>
    </source>
</evidence>
<protein>
    <submittedName>
        <fullName evidence="4">Acetyltransferase</fullName>
    </submittedName>
</protein>
<sequence length="147" mass="16903">MATANNSSQIKIRKMTSYDYKQAYSLWERTPGMHLREADDSLAEISRLLRFNHDLCYIAEANKKIIGTIMGATDGRRGKIYHLAVDEEFRGLQVAKKLLDLVSLNLNKVGIRKISVCVMNNNELGIGFWEHCGYQKRTDISYFDRIL</sequence>
<comment type="caution">
    <text evidence="4">The sequence shown here is derived from an EMBL/GenBank/DDBJ whole genome shotgun (WGS) entry which is preliminary data.</text>
</comment>
<dbReference type="eggNOG" id="COG0456">
    <property type="taxonomic scope" value="Bacteria"/>
</dbReference>
<keyword evidence="5" id="KW-1185">Reference proteome</keyword>
<organism evidence="4 5">
    <name type="scientific">Liquorilactobacillus sucicola DSM 21376 = JCM 15457</name>
    <dbReference type="NCBI Taxonomy" id="1423806"/>
    <lineage>
        <taxon>Bacteria</taxon>
        <taxon>Bacillati</taxon>
        <taxon>Bacillota</taxon>
        <taxon>Bacilli</taxon>
        <taxon>Lactobacillales</taxon>
        <taxon>Lactobacillaceae</taxon>
        <taxon>Liquorilactobacillus</taxon>
    </lineage>
</organism>
<gene>
    <name evidence="4" type="ORF">FD15_GL002140</name>
</gene>
<dbReference type="SUPFAM" id="SSF55729">
    <property type="entry name" value="Acyl-CoA N-acyltransferases (Nat)"/>
    <property type="match status" value="1"/>
</dbReference>
<reference evidence="4 5" key="1">
    <citation type="journal article" date="2015" name="Genome Announc.">
        <title>Expanding the biotechnology potential of lactobacilli through comparative genomics of 213 strains and associated genera.</title>
        <authorList>
            <person name="Sun Z."/>
            <person name="Harris H.M."/>
            <person name="McCann A."/>
            <person name="Guo C."/>
            <person name="Argimon S."/>
            <person name="Zhang W."/>
            <person name="Yang X."/>
            <person name="Jeffery I.B."/>
            <person name="Cooney J.C."/>
            <person name="Kagawa T.F."/>
            <person name="Liu W."/>
            <person name="Song Y."/>
            <person name="Salvetti E."/>
            <person name="Wrobel A."/>
            <person name="Rasinkangas P."/>
            <person name="Parkhill J."/>
            <person name="Rea M.C."/>
            <person name="O'Sullivan O."/>
            <person name="Ritari J."/>
            <person name="Douillard F.P."/>
            <person name="Paul Ross R."/>
            <person name="Yang R."/>
            <person name="Briner A.E."/>
            <person name="Felis G.E."/>
            <person name="de Vos W.M."/>
            <person name="Barrangou R."/>
            <person name="Klaenhammer T.R."/>
            <person name="Caufield P.W."/>
            <person name="Cui Y."/>
            <person name="Zhang H."/>
            <person name="O'Toole P.W."/>
        </authorList>
    </citation>
    <scope>NUCLEOTIDE SEQUENCE [LARGE SCALE GENOMIC DNA]</scope>
    <source>
        <strain evidence="4 5">DSM 21376</strain>
    </source>
</reference>